<proteinExistence type="inferred from homology"/>
<dbReference type="InParanoid" id="A0A1B1YW56"/>
<dbReference type="InterPro" id="IPR029510">
    <property type="entry name" value="Ald_DH_CS_GLU"/>
</dbReference>
<evidence type="ECO:0000256" key="2">
    <source>
        <dbReference type="ARBA" id="ARBA00023002"/>
    </source>
</evidence>
<dbReference type="PROSITE" id="PS00070">
    <property type="entry name" value="ALDEHYDE_DEHYDR_CYS"/>
    <property type="match status" value="1"/>
</dbReference>
<evidence type="ECO:0000256" key="3">
    <source>
        <dbReference type="ARBA" id="ARBA00023027"/>
    </source>
</evidence>
<dbReference type="Pfam" id="PF00171">
    <property type="entry name" value="Aldedh"/>
    <property type="match status" value="1"/>
</dbReference>
<dbReference type="CDD" id="cd07134">
    <property type="entry name" value="ALDH_AlkH-like"/>
    <property type="match status" value="1"/>
</dbReference>
<gene>
    <name evidence="9" type="ORF">PG2T_12605</name>
</gene>
<evidence type="ECO:0000256" key="5">
    <source>
        <dbReference type="PIRSR" id="PIRSR036492-1"/>
    </source>
</evidence>
<dbReference type="InterPro" id="IPR016163">
    <property type="entry name" value="Ald_DH_C"/>
</dbReference>
<dbReference type="PANTHER" id="PTHR43570">
    <property type="entry name" value="ALDEHYDE DEHYDROGENASE"/>
    <property type="match status" value="1"/>
</dbReference>
<dbReference type="InterPro" id="IPR016161">
    <property type="entry name" value="Ald_DH/histidinol_DH"/>
</dbReference>
<sequence length="475" mass="51648">MNAINELPQSRLQDEINRVFALQQARKIELRQTTAEQRLEKLRRLRAAVIAHKADIVAAAHADMRKQPVEALLGEIMPVTQGIDLALKHLKRWMRPQRVKTPINMLGTRGEIRYEPKGAALIIAPWNVPVFLSFVPLTGAIAAGCTAIIKPSEMTPALGAVIRNIVAETFDEAEVAVFEGGPEVATALLTMPFDHIFYTGGPEIGKVVMRAAAEHLTSVTLELGGKSPVIVDESADIEAAAERLVWGKLLNGGQICVAPDYVLVHESRKEELLGALGRQLKTHATGEAGRAPDLTRIVNGRHHARVQGLLDDALARGARVVAGGQSDAADNFIAPTVLADVALDSRLMQEEIFGPLLPVLGYQDLNRALELINAKPKPLALYAFSRIKDNVERILRGTSAGGTTINHVMLHGLHPNLPFGGVNNSGIGKSGGFYGFQAFSNERAVLRQVSGISFTRWVMPPYSARLSRIMDRFVK</sequence>
<dbReference type="InterPro" id="IPR016160">
    <property type="entry name" value="Ald_DH_CS_CYS"/>
</dbReference>
<evidence type="ECO:0000256" key="4">
    <source>
        <dbReference type="PIRNR" id="PIRNR036492"/>
    </source>
</evidence>
<dbReference type="GO" id="GO:0006081">
    <property type="term" value="P:aldehyde metabolic process"/>
    <property type="evidence" value="ECO:0007669"/>
    <property type="project" value="InterPro"/>
</dbReference>
<accession>A0A1B1YW56</accession>
<dbReference type="KEGG" id="gbi:PG2T_12605"/>
<feature type="active site" evidence="5 6">
    <location>
        <position position="222"/>
    </location>
</feature>
<feature type="active site" evidence="5">
    <location>
        <position position="256"/>
    </location>
</feature>
<dbReference type="InterPro" id="IPR012394">
    <property type="entry name" value="Aldehyde_DH_NAD(P)"/>
</dbReference>
<evidence type="ECO:0000313" key="9">
    <source>
        <dbReference type="EMBL" id="ANX04928.1"/>
    </source>
</evidence>
<dbReference type="Gene3D" id="3.40.309.10">
    <property type="entry name" value="Aldehyde Dehydrogenase, Chain A, domain 2"/>
    <property type="match status" value="1"/>
</dbReference>
<dbReference type="STRING" id="1810504.PG2T_12605"/>
<dbReference type="Gene3D" id="3.40.605.10">
    <property type="entry name" value="Aldehyde Dehydrogenase, Chain A, domain 1"/>
    <property type="match status" value="1"/>
</dbReference>
<evidence type="ECO:0000313" key="10">
    <source>
        <dbReference type="Proteomes" id="UP000092952"/>
    </source>
</evidence>
<organism evidence="9 10">
    <name type="scientific">Immundisolibacter cernigliae</name>
    <dbReference type="NCBI Taxonomy" id="1810504"/>
    <lineage>
        <taxon>Bacteria</taxon>
        <taxon>Pseudomonadati</taxon>
        <taxon>Pseudomonadota</taxon>
        <taxon>Gammaproteobacteria</taxon>
        <taxon>Immundisolibacterales</taxon>
        <taxon>Immundisolibacteraceae</taxon>
        <taxon>Immundisolibacter</taxon>
    </lineage>
</organism>
<dbReference type="GO" id="GO:0004029">
    <property type="term" value="F:aldehyde dehydrogenase (NAD+) activity"/>
    <property type="evidence" value="ECO:0007669"/>
    <property type="project" value="TreeGrafter"/>
</dbReference>
<dbReference type="InterPro" id="IPR016162">
    <property type="entry name" value="Ald_DH_N"/>
</dbReference>
<dbReference type="AlphaFoldDB" id="A0A1B1YW56"/>
<feature type="domain" description="Aldehyde dehydrogenase" evidence="8">
    <location>
        <begin position="15"/>
        <end position="445"/>
    </location>
</feature>
<evidence type="ECO:0000256" key="6">
    <source>
        <dbReference type="PROSITE-ProRule" id="PRU10007"/>
    </source>
</evidence>
<comment type="similarity">
    <text evidence="1 4 7">Belongs to the aldehyde dehydrogenase family.</text>
</comment>
<name>A0A1B1YW56_9GAMM</name>
<dbReference type="PANTHER" id="PTHR43570:SF20">
    <property type="entry name" value="ALDEHYDE DEHYDROGENASE ALDX-RELATED"/>
    <property type="match status" value="1"/>
</dbReference>
<evidence type="ECO:0000259" key="8">
    <source>
        <dbReference type="Pfam" id="PF00171"/>
    </source>
</evidence>
<dbReference type="EMBL" id="CP014671">
    <property type="protein sequence ID" value="ANX04928.1"/>
    <property type="molecule type" value="Genomic_DNA"/>
</dbReference>
<dbReference type="InterPro" id="IPR015590">
    <property type="entry name" value="Aldehyde_DH_dom"/>
</dbReference>
<dbReference type="SUPFAM" id="SSF53720">
    <property type="entry name" value="ALDH-like"/>
    <property type="match status" value="1"/>
</dbReference>
<dbReference type="PROSITE" id="PS00687">
    <property type="entry name" value="ALDEHYDE_DEHYDR_GLU"/>
    <property type="match status" value="1"/>
</dbReference>
<keyword evidence="3" id="KW-0520">NAD</keyword>
<dbReference type="GO" id="GO:0005737">
    <property type="term" value="C:cytoplasm"/>
    <property type="evidence" value="ECO:0007669"/>
    <property type="project" value="TreeGrafter"/>
</dbReference>
<dbReference type="FunFam" id="3.40.309.10:FF:000003">
    <property type="entry name" value="Aldehyde dehydrogenase"/>
    <property type="match status" value="1"/>
</dbReference>
<reference evidence="10" key="1">
    <citation type="submission" date="2016-03" db="EMBL/GenBank/DDBJ databases">
        <title>Complete genome sequence of Solimmundus cernigliae, representing a novel lineage of polycyclic aromatic hydrocarbon degraders within the Gammaproteobacteria.</title>
        <authorList>
            <person name="Singleton D.R."/>
            <person name="Dickey A.N."/>
            <person name="Scholl E.H."/>
            <person name="Wright F.A."/>
            <person name="Aitken M.D."/>
        </authorList>
    </citation>
    <scope>NUCLEOTIDE SEQUENCE [LARGE SCALE GENOMIC DNA]</scope>
    <source>
        <strain evidence="10">TR3.2</strain>
    </source>
</reference>
<dbReference type="RefSeq" id="WP_068806110.1">
    <property type="nucleotide sequence ID" value="NZ_CP014671.1"/>
</dbReference>
<keyword evidence="10" id="KW-1185">Reference proteome</keyword>
<dbReference type="PIRSF" id="PIRSF036492">
    <property type="entry name" value="ALDH"/>
    <property type="match status" value="1"/>
</dbReference>
<dbReference type="OrthoDB" id="9812625at2"/>
<dbReference type="FunFam" id="3.40.605.10:FF:000004">
    <property type="entry name" value="Aldehyde dehydrogenase"/>
    <property type="match status" value="1"/>
</dbReference>
<dbReference type="Proteomes" id="UP000092952">
    <property type="component" value="Chromosome"/>
</dbReference>
<keyword evidence="2 4" id="KW-0560">Oxidoreductase</keyword>
<evidence type="ECO:0000256" key="1">
    <source>
        <dbReference type="ARBA" id="ARBA00009986"/>
    </source>
</evidence>
<protein>
    <recommendedName>
        <fullName evidence="4">Aldehyde dehydrogenase</fullName>
    </recommendedName>
</protein>
<evidence type="ECO:0000256" key="7">
    <source>
        <dbReference type="RuleBase" id="RU003345"/>
    </source>
</evidence>